<dbReference type="RefSeq" id="XP_007392293.1">
    <property type="nucleotide sequence ID" value="XM_007392231.1"/>
</dbReference>
<dbReference type="GO" id="GO:0010181">
    <property type="term" value="F:FMN binding"/>
    <property type="evidence" value="ECO:0007669"/>
    <property type="project" value="InterPro"/>
</dbReference>
<dbReference type="AlphaFoldDB" id="K5VA39"/>
<evidence type="ECO:0000313" key="3">
    <source>
        <dbReference type="EMBL" id="EKM59736.1"/>
    </source>
</evidence>
<dbReference type="CDD" id="cd02933">
    <property type="entry name" value="OYE_like_FMN"/>
    <property type="match status" value="1"/>
</dbReference>
<feature type="region of interest" description="Disordered" evidence="1">
    <location>
        <begin position="112"/>
        <end position="145"/>
    </location>
</feature>
<organism evidence="3 4">
    <name type="scientific">Phanerochaete carnosa (strain HHB-10118-sp)</name>
    <name type="common">White-rot fungus</name>
    <name type="synonym">Peniophora carnosa</name>
    <dbReference type="NCBI Taxonomy" id="650164"/>
    <lineage>
        <taxon>Eukaryota</taxon>
        <taxon>Fungi</taxon>
        <taxon>Dikarya</taxon>
        <taxon>Basidiomycota</taxon>
        <taxon>Agaricomycotina</taxon>
        <taxon>Agaricomycetes</taxon>
        <taxon>Polyporales</taxon>
        <taxon>Phanerochaetaceae</taxon>
        <taxon>Phanerochaete</taxon>
    </lineage>
</organism>
<dbReference type="EMBL" id="JH930469">
    <property type="protein sequence ID" value="EKM59736.1"/>
    <property type="molecule type" value="Genomic_DNA"/>
</dbReference>
<dbReference type="GeneID" id="18909506"/>
<dbReference type="PANTHER" id="PTHR22893:SF91">
    <property type="entry name" value="NADPH DEHYDROGENASE 2-RELATED"/>
    <property type="match status" value="1"/>
</dbReference>
<accession>K5VA39</accession>
<dbReference type="GO" id="GO:0016491">
    <property type="term" value="F:oxidoreductase activity"/>
    <property type="evidence" value="ECO:0007669"/>
    <property type="project" value="InterPro"/>
</dbReference>
<protein>
    <recommendedName>
        <fullName evidence="2">NADH:flavin oxidoreductase/NADH oxidase N-terminal domain-containing protein</fullName>
    </recommendedName>
</protein>
<evidence type="ECO:0000259" key="2">
    <source>
        <dbReference type="Pfam" id="PF00724"/>
    </source>
</evidence>
<sequence length="401" mass="44305">MRIFRLPTLRLGDLTLRNRNVVASCVRNRSVPTNVPNDLNLEYYVQRARGGAGLIMTEGTLVSQQGTEWPHNPGIWNEEQVEGWKKIVDAVHANGTHIFCQLWHTGRVSHPDMDEQKKAGKPVPGPSAIAARGGRFRQLPGQPGYVTPTPIEDPWSIIEEFRHAAKMAKKAGFDGVELHSAGGYIIHQFLDYTSNQRTDIWGGSVENRCRLGLEVLKAMVDVWGPARIGIKISPCGGYNDVGMSLPDTIHTFIHYITQICAMKLAYVQLVRHNPLFEATVPASVNGTVQKIRRSTPHDVLAYERRNPTATRVFVNGGLTLDEAEGLIAEGVVDAAVFAVLWICNPDLQKRAERGLPLNKVVDPVTFYTAPEGEGLSYGYTDYPFANTDASVSSETHEVRDG</sequence>
<dbReference type="HOGENOM" id="CLU_012153_0_3_1"/>
<dbReference type="InterPro" id="IPR013785">
    <property type="entry name" value="Aldolase_TIM"/>
</dbReference>
<evidence type="ECO:0000256" key="1">
    <source>
        <dbReference type="SAM" id="MobiDB-lite"/>
    </source>
</evidence>
<dbReference type="Gene3D" id="3.20.20.70">
    <property type="entry name" value="Aldolase class I"/>
    <property type="match status" value="1"/>
</dbReference>
<dbReference type="InParanoid" id="K5VA39"/>
<dbReference type="SUPFAM" id="SSF51395">
    <property type="entry name" value="FMN-linked oxidoreductases"/>
    <property type="match status" value="1"/>
</dbReference>
<dbReference type="InterPro" id="IPR001155">
    <property type="entry name" value="OxRdtase_FMN_N"/>
</dbReference>
<dbReference type="Pfam" id="PF00724">
    <property type="entry name" value="Oxidored_FMN"/>
    <property type="match status" value="1"/>
</dbReference>
<feature type="domain" description="NADH:flavin oxidoreductase/NADH oxidase N-terminal" evidence="2">
    <location>
        <begin position="9"/>
        <end position="358"/>
    </location>
</feature>
<dbReference type="KEGG" id="pco:PHACADRAFT_170334"/>
<keyword evidence="4" id="KW-1185">Reference proteome</keyword>
<gene>
    <name evidence="3" type="ORF">PHACADRAFT_170334</name>
</gene>
<name>K5VA39_PHACS</name>
<dbReference type="PANTHER" id="PTHR22893">
    <property type="entry name" value="NADH OXIDOREDUCTASE-RELATED"/>
    <property type="match status" value="1"/>
</dbReference>
<dbReference type="OrthoDB" id="276546at2759"/>
<evidence type="ECO:0000313" key="4">
    <source>
        <dbReference type="Proteomes" id="UP000008370"/>
    </source>
</evidence>
<dbReference type="Proteomes" id="UP000008370">
    <property type="component" value="Unassembled WGS sequence"/>
</dbReference>
<proteinExistence type="predicted"/>
<dbReference type="InterPro" id="IPR045247">
    <property type="entry name" value="Oye-like"/>
</dbReference>
<reference evidence="3 4" key="1">
    <citation type="journal article" date="2012" name="BMC Genomics">
        <title>Comparative genomics of the white-rot fungi, Phanerochaete carnosa and P. chrysosporium, to elucidate the genetic basis of the distinct wood types they colonize.</title>
        <authorList>
            <person name="Suzuki H."/>
            <person name="MacDonald J."/>
            <person name="Syed K."/>
            <person name="Salamov A."/>
            <person name="Hori C."/>
            <person name="Aerts A."/>
            <person name="Henrissat B."/>
            <person name="Wiebenga A."/>
            <person name="vanKuyk P.A."/>
            <person name="Barry K."/>
            <person name="Lindquist E."/>
            <person name="LaButti K."/>
            <person name="Lapidus A."/>
            <person name="Lucas S."/>
            <person name="Coutinho P."/>
            <person name="Gong Y."/>
            <person name="Samejima M."/>
            <person name="Mahadevan R."/>
            <person name="Abou-Zaid M."/>
            <person name="de Vries R.P."/>
            <person name="Igarashi K."/>
            <person name="Yadav J.S."/>
            <person name="Grigoriev I.V."/>
            <person name="Master E.R."/>
        </authorList>
    </citation>
    <scope>NUCLEOTIDE SEQUENCE [LARGE SCALE GENOMIC DNA]</scope>
    <source>
        <strain evidence="3 4">HHB-10118-sp</strain>
    </source>
</reference>